<keyword evidence="8" id="KW-0521">NADP</keyword>
<evidence type="ECO:0000256" key="5">
    <source>
        <dbReference type="ARBA" id="ARBA00022692"/>
    </source>
</evidence>
<comment type="similarity">
    <text evidence="2">Belongs to the ERG4/ERG24 family.</text>
</comment>
<evidence type="ECO:0000256" key="15">
    <source>
        <dbReference type="ARBA" id="ARBA00023166"/>
    </source>
</evidence>
<dbReference type="Proteomes" id="UP001157974">
    <property type="component" value="Unassembled WGS sequence"/>
</dbReference>
<keyword evidence="16" id="KW-0753">Steroid metabolism</keyword>
<dbReference type="Pfam" id="PF01222">
    <property type="entry name" value="ERG4_ERG24"/>
    <property type="match status" value="1"/>
</dbReference>
<keyword evidence="3" id="KW-0444">Lipid biosynthesis</keyword>
<dbReference type="GO" id="GO:0005789">
    <property type="term" value="C:endoplasmic reticulum membrane"/>
    <property type="evidence" value="ECO:0007669"/>
    <property type="project" value="UniProtKB-SubCell"/>
</dbReference>
<keyword evidence="11" id="KW-0560">Oxidoreductase</keyword>
<keyword evidence="4" id="KW-0153">Cholesterol metabolism</keyword>
<evidence type="ECO:0000256" key="12">
    <source>
        <dbReference type="ARBA" id="ARBA00023011"/>
    </source>
</evidence>
<reference evidence="21 22" key="1">
    <citation type="journal article" date="2023" name="Nat. Commun.">
        <title>Origin of minicircular mitochondrial genomes in red algae.</title>
        <authorList>
            <person name="Lee Y."/>
            <person name="Cho C.H."/>
            <person name="Lee Y.M."/>
            <person name="Park S.I."/>
            <person name="Yang J.H."/>
            <person name="West J.A."/>
            <person name="Bhattacharya D."/>
            <person name="Yoon H.S."/>
        </authorList>
    </citation>
    <scope>NUCLEOTIDE SEQUENCE [LARGE SCALE GENOMIC DNA]</scope>
    <source>
        <strain evidence="21 22">CCMP1338</strain>
        <tissue evidence="21">Whole cell</tissue>
    </source>
</reference>
<keyword evidence="5 20" id="KW-0812">Transmembrane</keyword>
<evidence type="ECO:0000256" key="3">
    <source>
        <dbReference type="ARBA" id="ARBA00022516"/>
    </source>
</evidence>
<evidence type="ECO:0000256" key="1">
    <source>
        <dbReference type="ARBA" id="ARBA00004477"/>
    </source>
</evidence>
<sequence length="440" mass="50687">MGAESIIGSPLVGNYIGPTFIMVWSIPFAILQVYCHIHEGGTISGLIESVSSGKALQIVGEELQKNGWNAFVMLVCFMAFELVLLLGLPGKKYDGPKTVTGHVPKYRDTGLTAYIITLLTAYLISEQLGWFNLALVYDYYLAAIVEMNVFALVFCLFLYIKGRTFPSSTDNHFDGIFVADYYRGIELYPRIGKHFDIKMFTNCRFGMMTWPLLPLCFAAKQRELYGEISNSMWLSVALQLIYCAKFFYWERGYMGTTDIMHDRGGYYICWGCLCYLPSTYTVHTLFLTKYPYNYSAPVGAFIFVAGVVCIFVNYWADYQRMKVRESDGDCKIWGKKAEIIRAEYTETREGKTEKKKNILLCSGFWGVTRHFHYVPEILASVFWACPIGHGLILPYFYVIFLTILLFHRAGRDDRKCSEKYGPYWTEYCKKVQYRIIPYVY</sequence>
<dbReference type="PANTHER" id="PTHR21257:SF38">
    <property type="entry name" value="7-DEHYDROCHOLESTEROL REDUCTASE"/>
    <property type="match status" value="1"/>
</dbReference>
<feature type="transmembrane region" description="Helical" evidence="20">
    <location>
        <begin position="139"/>
        <end position="160"/>
    </location>
</feature>
<keyword evidence="13" id="KW-0443">Lipid metabolism</keyword>
<evidence type="ECO:0000256" key="6">
    <source>
        <dbReference type="ARBA" id="ARBA00022778"/>
    </source>
</evidence>
<dbReference type="EMBL" id="JAMWBK010000010">
    <property type="protein sequence ID" value="KAJ8901594.1"/>
    <property type="molecule type" value="Genomic_DNA"/>
</dbReference>
<comment type="subcellular location">
    <subcellularLocation>
        <location evidence="1">Endoplasmic reticulum membrane</location>
        <topology evidence="1">Multi-pass membrane protein</topology>
    </subcellularLocation>
</comment>
<feature type="transmembrane region" description="Helical" evidence="20">
    <location>
        <begin position="111"/>
        <end position="133"/>
    </location>
</feature>
<dbReference type="PANTHER" id="PTHR21257">
    <property type="entry name" value="DELTA(14)-STEROL REDUCTASE"/>
    <property type="match status" value="1"/>
</dbReference>
<dbReference type="GO" id="GO:0006695">
    <property type="term" value="P:cholesterol biosynthetic process"/>
    <property type="evidence" value="ECO:0007669"/>
    <property type="project" value="UniProtKB-KW"/>
</dbReference>
<evidence type="ECO:0000256" key="11">
    <source>
        <dbReference type="ARBA" id="ARBA00023002"/>
    </source>
</evidence>
<evidence type="ECO:0000256" key="8">
    <source>
        <dbReference type="ARBA" id="ARBA00022857"/>
    </source>
</evidence>
<feature type="transmembrane region" description="Helical" evidence="20">
    <location>
        <begin position="12"/>
        <end position="34"/>
    </location>
</feature>
<accession>A0AAV8UGI1</accession>
<protein>
    <recommendedName>
        <fullName evidence="18">7-dehydrocholesterol reductase</fullName>
        <ecNumber evidence="17">1.3.1.21</ecNumber>
    </recommendedName>
    <alternativeName>
        <fullName evidence="19">Sterol Delta(7)-reductase</fullName>
    </alternativeName>
</protein>
<keyword evidence="10 20" id="KW-1133">Transmembrane helix</keyword>
<keyword evidence="14 20" id="KW-0472">Membrane</keyword>
<feature type="transmembrane region" description="Helical" evidence="20">
    <location>
        <begin position="294"/>
        <end position="316"/>
    </location>
</feature>
<name>A0AAV8UGI1_9RHOD</name>
<dbReference type="PROSITE" id="PS01018">
    <property type="entry name" value="STEROL_REDUCT_2"/>
    <property type="match status" value="1"/>
</dbReference>
<evidence type="ECO:0000256" key="19">
    <source>
        <dbReference type="ARBA" id="ARBA00042688"/>
    </source>
</evidence>
<keyword evidence="15" id="KW-1207">Sterol metabolism</keyword>
<comment type="caution">
    <text evidence="21">The sequence shown here is derived from an EMBL/GenBank/DDBJ whole genome shotgun (WGS) entry which is preliminary data.</text>
</comment>
<evidence type="ECO:0000256" key="17">
    <source>
        <dbReference type="ARBA" id="ARBA00038851"/>
    </source>
</evidence>
<dbReference type="GO" id="GO:0047598">
    <property type="term" value="F:7-dehydrocholesterol reductase activity"/>
    <property type="evidence" value="ECO:0007669"/>
    <property type="project" value="UniProtKB-EC"/>
</dbReference>
<evidence type="ECO:0000256" key="10">
    <source>
        <dbReference type="ARBA" id="ARBA00022989"/>
    </source>
</evidence>
<dbReference type="GO" id="GO:0016132">
    <property type="term" value="P:brassinosteroid biosynthetic process"/>
    <property type="evidence" value="ECO:0007669"/>
    <property type="project" value="TreeGrafter"/>
</dbReference>
<dbReference type="Gene3D" id="1.20.120.1630">
    <property type="match status" value="1"/>
</dbReference>
<organism evidence="21 22">
    <name type="scientific">Rhodosorus marinus</name>
    <dbReference type="NCBI Taxonomy" id="101924"/>
    <lineage>
        <taxon>Eukaryota</taxon>
        <taxon>Rhodophyta</taxon>
        <taxon>Stylonematophyceae</taxon>
        <taxon>Stylonematales</taxon>
        <taxon>Stylonemataceae</taxon>
        <taxon>Rhodosorus</taxon>
    </lineage>
</organism>
<feature type="transmembrane region" description="Helical" evidence="20">
    <location>
        <begin position="264"/>
        <end position="282"/>
    </location>
</feature>
<feature type="transmembrane region" description="Helical" evidence="20">
    <location>
        <begin position="70"/>
        <end position="90"/>
    </location>
</feature>
<evidence type="ECO:0000256" key="18">
    <source>
        <dbReference type="ARBA" id="ARBA00039984"/>
    </source>
</evidence>
<evidence type="ECO:0000256" key="14">
    <source>
        <dbReference type="ARBA" id="ARBA00023136"/>
    </source>
</evidence>
<evidence type="ECO:0000256" key="16">
    <source>
        <dbReference type="ARBA" id="ARBA00023221"/>
    </source>
</evidence>
<dbReference type="AlphaFoldDB" id="A0AAV8UGI1"/>
<feature type="transmembrane region" description="Helical" evidence="20">
    <location>
        <begin position="381"/>
        <end position="406"/>
    </location>
</feature>
<evidence type="ECO:0000256" key="13">
    <source>
        <dbReference type="ARBA" id="ARBA00023098"/>
    </source>
</evidence>
<keyword evidence="9" id="KW-0752">Steroid biosynthesis</keyword>
<dbReference type="InterPro" id="IPR018083">
    <property type="entry name" value="Sterol_reductase_CS"/>
</dbReference>
<keyword evidence="7" id="KW-0256">Endoplasmic reticulum</keyword>
<evidence type="ECO:0000256" key="9">
    <source>
        <dbReference type="ARBA" id="ARBA00022955"/>
    </source>
</evidence>
<evidence type="ECO:0000313" key="22">
    <source>
        <dbReference type="Proteomes" id="UP001157974"/>
    </source>
</evidence>
<keyword evidence="22" id="KW-1185">Reference proteome</keyword>
<gene>
    <name evidence="21" type="ORF">NDN08_003802</name>
</gene>
<evidence type="ECO:0000256" key="2">
    <source>
        <dbReference type="ARBA" id="ARBA00005402"/>
    </source>
</evidence>
<proteinExistence type="inferred from homology"/>
<evidence type="ECO:0000256" key="20">
    <source>
        <dbReference type="SAM" id="Phobius"/>
    </source>
</evidence>
<dbReference type="InterPro" id="IPR001171">
    <property type="entry name" value="ERG24_DHCR-like"/>
</dbReference>
<keyword evidence="6" id="KW-0152">Cholesterol biosynthesis</keyword>
<evidence type="ECO:0000313" key="21">
    <source>
        <dbReference type="EMBL" id="KAJ8901594.1"/>
    </source>
</evidence>
<dbReference type="EC" id="1.3.1.21" evidence="17"/>
<keyword evidence="12" id="KW-0756">Sterol biosynthesis</keyword>
<evidence type="ECO:0000256" key="4">
    <source>
        <dbReference type="ARBA" id="ARBA00022548"/>
    </source>
</evidence>
<evidence type="ECO:0000256" key="7">
    <source>
        <dbReference type="ARBA" id="ARBA00022824"/>
    </source>
</evidence>